<protein>
    <submittedName>
        <fullName evidence="1">Uncharacterized protein</fullName>
    </submittedName>
</protein>
<gene>
    <name evidence="1" type="ORF">GCM10009788_13930</name>
</gene>
<organism evidence="1 2">
    <name type="scientific">Nocardioides humi</name>
    <dbReference type="NCBI Taxonomy" id="449461"/>
    <lineage>
        <taxon>Bacteria</taxon>
        <taxon>Bacillati</taxon>
        <taxon>Actinomycetota</taxon>
        <taxon>Actinomycetes</taxon>
        <taxon>Propionibacteriales</taxon>
        <taxon>Nocardioidaceae</taxon>
        <taxon>Nocardioides</taxon>
    </lineage>
</organism>
<evidence type="ECO:0000313" key="2">
    <source>
        <dbReference type="Proteomes" id="UP001500842"/>
    </source>
</evidence>
<name>A0ABN2A4B6_9ACTN</name>
<accession>A0ABN2A4B6</accession>
<proteinExistence type="predicted"/>
<keyword evidence="2" id="KW-1185">Reference proteome</keyword>
<dbReference type="EMBL" id="BAAAOR010000010">
    <property type="protein sequence ID" value="GAA1510758.1"/>
    <property type="molecule type" value="Genomic_DNA"/>
</dbReference>
<comment type="caution">
    <text evidence="1">The sequence shown here is derived from an EMBL/GenBank/DDBJ whole genome shotgun (WGS) entry which is preliminary data.</text>
</comment>
<sequence length="69" mass="7269">MPLHVESVDPRGRPVLHQLSPAVRGFIRRGEDAVGRPLWEGNAYDAESSDWAGVGGGAGPVGMWWGGSG</sequence>
<evidence type="ECO:0000313" key="1">
    <source>
        <dbReference type="EMBL" id="GAA1510758.1"/>
    </source>
</evidence>
<dbReference type="Proteomes" id="UP001500842">
    <property type="component" value="Unassembled WGS sequence"/>
</dbReference>
<reference evidence="1 2" key="1">
    <citation type="journal article" date="2019" name="Int. J. Syst. Evol. Microbiol.">
        <title>The Global Catalogue of Microorganisms (GCM) 10K type strain sequencing project: providing services to taxonomists for standard genome sequencing and annotation.</title>
        <authorList>
            <consortium name="The Broad Institute Genomics Platform"/>
            <consortium name="The Broad Institute Genome Sequencing Center for Infectious Disease"/>
            <person name="Wu L."/>
            <person name="Ma J."/>
        </authorList>
    </citation>
    <scope>NUCLEOTIDE SEQUENCE [LARGE SCALE GENOMIC DNA]</scope>
    <source>
        <strain evidence="1 2">JCM 14942</strain>
    </source>
</reference>